<proteinExistence type="predicted"/>
<evidence type="ECO:0000313" key="1">
    <source>
        <dbReference type="EMBL" id="OUP61415.1"/>
    </source>
</evidence>
<dbReference type="AlphaFoldDB" id="A0A1Y4LXU0"/>
<comment type="caution">
    <text evidence="1">The sequence shown here is derived from an EMBL/GenBank/DDBJ whole genome shotgun (WGS) entry which is preliminary data.</text>
</comment>
<evidence type="ECO:0008006" key="3">
    <source>
        <dbReference type="Google" id="ProtNLM"/>
    </source>
</evidence>
<accession>A0A1Y4LXU0</accession>
<organism evidence="1 2">
    <name type="scientific">Faecalitalea cylindroides</name>
    <dbReference type="NCBI Taxonomy" id="39483"/>
    <lineage>
        <taxon>Bacteria</taxon>
        <taxon>Bacillati</taxon>
        <taxon>Bacillota</taxon>
        <taxon>Erysipelotrichia</taxon>
        <taxon>Erysipelotrichales</taxon>
        <taxon>Erysipelotrichaceae</taxon>
        <taxon>Faecalitalea</taxon>
    </lineage>
</organism>
<dbReference type="SUPFAM" id="SSF52540">
    <property type="entry name" value="P-loop containing nucleoside triphosphate hydrolases"/>
    <property type="match status" value="1"/>
</dbReference>
<dbReference type="InterPro" id="IPR050238">
    <property type="entry name" value="DNA_Rep/Repair_Clamp_Loader"/>
</dbReference>
<reference evidence="2" key="1">
    <citation type="submission" date="2017-04" db="EMBL/GenBank/DDBJ databases">
        <title>Function of individual gut microbiota members based on whole genome sequencing of pure cultures obtained from chicken caecum.</title>
        <authorList>
            <person name="Medvecky M."/>
            <person name="Cejkova D."/>
            <person name="Polansky O."/>
            <person name="Karasova D."/>
            <person name="Kubasova T."/>
            <person name="Cizek A."/>
            <person name="Rychlik I."/>
        </authorList>
    </citation>
    <scope>NUCLEOTIDE SEQUENCE [LARGE SCALE GENOMIC DNA]</scope>
    <source>
        <strain evidence="2">An178</strain>
    </source>
</reference>
<dbReference type="Gene3D" id="3.40.50.300">
    <property type="entry name" value="P-loop containing nucleotide triphosphate hydrolases"/>
    <property type="match status" value="1"/>
</dbReference>
<dbReference type="InterPro" id="IPR027417">
    <property type="entry name" value="P-loop_NTPase"/>
</dbReference>
<dbReference type="PANTHER" id="PTHR11669:SF8">
    <property type="entry name" value="DNA POLYMERASE III SUBUNIT DELTA"/>
    <property type="match status" value="1"/>
</dbReference>
<gene>
    <name evidence="1" type="ORF">B5F14_02160</name>
</gene>
<dbReference type="EMBL" id="NFKM01000003">
    <property type="protein sequence ID" value="OUP61415.1"/>
    <property type="molecule type" value="Genomic_DNA"/>
</dbReference>
<dbReference type="PANTHER" id="PTHR11669">
    <property type="entry name" value="REPLICATION FACTOR C / DNA POLYMERASE III GAMMA-TAU SUBUNIT"/>
    <property type="match status" value="1"/>
</dbReference>
<evidence type="ECO:0000313" key="2">
    <source>
        <dbReference type="Proteomes" id="UP000195447"/>
    </source>
</evidence>
<dbReference type="Pfam" id="PF13177">
    <property type="entry name" value="DNA_pol3_delta2"/>
    <property type="match status" value="1"/>
</dbReference>
<protein>
    <recommendedName>
        <fullName evidence="3">DNA polymerase III subunit delta</fullName>
    </recommendedName>
</protein>
<keyword evidence="2" id="KW-1185">Reference proteome</keyword>
<name>A0A1Y4LXU0_9FIRM</name>
<sequence length="314" mass="36161">MNMNKKLLKETQPVVYKTLSNALTKDHLAHAYLFEGDKSAPKKETALLFAQSLVCQHKDEDGFACQECDACKRIEHGEAIDYKWIDGTKNRIKKNDVLKIQELFETTSAEIEDRRIYVLEGFDDATVDASNSLLKFLEEPAPGIFGILIADEKSNILPTIQSRCQWIHFRPASRMNVVNKLIEKCDQDTAQMLANSGYTYNKACELLEYEEFSIIRQAAKDYVKNMGSMNEIFSLQSEVFIAKGSLMKKEWIRLWIQWVLYELKKDGNNLSLAKRVKIQTILVEAMDILRRPVDLALFLDKIYFDIKKVVKSLN</sequence>
<dbReference type="GO" id="GO:0006261">
    <property type="term" value="P:DNA-templated DNA replication"/>
    <property type="evidence" value="ECO:0007669"/>
    <property type="project" value="TreeGrafter"/>
</dbReference>
<dbReference type="Proteomes" id="UP000195447">
    <property type="component" value="Unassembled WGS sequence"/>
</dbReference>